<reference evidence="2" key="1">
    <citation type="submission" date="2020-03" db="EMBL/GenBank/DDBJ databases">
        <authorList>
            <person name="Weist P."/>
        </authorList>
    </citation>
    <scope>NUCLEOTIDE SEQUENCE</scope>
</reference>
<dbReference type="Proteomes" id="UP001153269">
    <property type="component" value="Unassembled WGS sequence"/>
</dbReference>
<comment type="caution">
    <text evidence="2">The sequence shown here is derived from an EMBL/GenBank/DDBJ whole genome shotgun (WGS) entry which is preliminary data.</text>
</comment>
<accession>A0A9N7UN96</accession>
<evidence type="ECO:0000313" key="3">
    <source>
        <dbReference type="Proteomes" id="UP001153269"/>
    </source>
</evidence>
<sequence length="103" mass="11361">VVLASNSVSAFERVLNIRTSRLDKAWPAWCAKPKDRPPLVYYSVRSGASGAFTLHNETRPGNTPGRERWRDAPCSRMRTVNQETSVASPDAEFETGGGRLAVQ</sequence>
<gene>
    <name evidence="2" type="ORF">PLEPLA_LOCUS23657</name>
</gene>
<feature type="non-terminal residue" evidence="2">
    <location>
        <position position="1"/>
    </location>
</feature>
<evidence type="ECO:0000256" key="1">
    <source>
        <dbReference type="SAM" id="MobiDB-lite"/>
    </source>
</evidence>
<protein>
    <submittedName>
        <fullName evidence="2">Uncharacterized protein</fullName>
    </submittedName>
</protein>
<keyword evidence="3" id="KW-1185">Reference proteome</keyword>
<organism evidence="2 3">
    <name type="scientific">Pleuronectes platessa</name>
    <name type="common">European plaice</name>
    <dbReference type="NCBI Taxonomy" id="8262"/>
    <lineage>
        <taxon>Eukaryota</taxon>
        <taxon>Metazoa</taxon>
        <taxon>Chordata</taxon>
        <taxon>Craniata</taxon>
        <taxon>Vertebrata</taxon>
        <taxon>Euteleostomi</taxon>
        <taxon>Actinopterygii</taxon>
        <taxon>Neopterygii</taxon>
        <taxon>Teleostei</taxon>
        <taxon>Neoteleostei</taxon>
        <taxon>Acanthomorphata</taxon>
        <taxon>Carangaria</taxon>
        <taxon>Pleuronectiformes</taxon>
        <taxon>Pleuronectoidei</taxon>
        <taxon>Pleuronectidae</taxon>
        <taxon>Pleuronectes</taxon>
    </lineage>
</organism>
<evidence type="ECO:0000313" key="2">
    <source>
        <dbReference type="EMBL" id="CAB1435597.1"/>
    </source>
</evidence>
<dbReference type="EMBL" id="CADEAL010001783">
    <property type="protein sequence ID" value="CAB1435597.1"/>
    <property type="molecule type" value="Genomic_DNA"/>
</dbReference>
<proteinExistence type="predicted"/>
<name>A0A9N7UN96_PLEPL</name>
<feature type="region of interest" description="Disordered" evidence="1">
    <location>
        <begin position="78"/>
        <end position="103"/>
    </location>
</feature>
<feature type="compositionally biased region" description="Polar residues" evidence="1">
    <location>
        <begin position="78"/>
        <end position="87"/>
    </location>
</feature>
<dbReference type="AlphaFoldDB" id="A0A9N7UN96"/>